<sequence length="189" mass="21415">MGSKFCREKAVSSHRGALTTRYKPPNLSERKITLAKVCRTINPDFSIAANLARLELPAEHAAMFAAEAIEMKQVALLTDEDLRGIGMVKLGHRKRMLETVEKGEWSTKEKVLNLGYGQITVHSMLAFCLKLPYECYPVVVVLSPVPEVLVDNGQKLLDFDEHTIVDFTHDGNYTVVDTRYTWKIQHEIR</sequence>
<dbReference type="InterPro" id="IPR013761">
    <property type="entry name" value="SAM/pointed_sf"/>
</dbReference>
<dbReference type="SUPFAM" id="SSF47769">
    <property type="entry name" value="SAM/Pointed domain"/>
    <property type="match status" value="1"/>
</dbReference>
<accession>A0A481YUP5</accession>
<organism evidence="2">
    <name type="scientific">Marseillevirus LCMAC103</name>
    <dbReference type="NCBI Taxonomy" id="2506604"/>
    <lineage>
        <taxon>Viruses</taxon>
        <taxon>Varidnaviria</taxon>
        <taxon>Bamfordvirae</taxon>
        <taxon>Nucleocytoviricota</taxon>
        <taxon>Megaviricetes</taxon>
        <taxon>Pimascovirales</taxon>
        <taxon>Pimascovirales incertae sedis</taxon>
        <taxon>Marseilleviridae</taxon>
    </lineage>
</organism>
<protein>
    <submittedName>
        <fullName evidence="2">SAM domain sterile alpha motif protein</fullName>
    </submittedName>
</protein>
<dbReference type="InterPro" id="IPR001660">
    <property type="entry name" value="SAM"/>
</dbReference>
<proteinExistence type="predicted"/>
<name>A0A481YUP5_9VIRU</name>
<dbReference type="Pfam" id="PF00536">
    <property type="entry name" value="SAM_1"/>
    <property type="match status" value="1"/>
</dbReference>
<feature type="domain" description="SAM" evidence="1">
    <location>
        <begin position="59"/>
        <end position="101"/>
    </location>
</feature>
<dbReference type="PROSITE" id="PS50105">
    <property type="entry name" value="SAM_DOMAIN"/>
    <property type="match status" value="1"/>
</dbReference>
<dbReference type="CDD" id="cd09487">
    <property type="entry name" value="SAM_superfamily"/>
    <property type="match status" value="1"/>
</dbReference>
<dbReference type="Gene3D" id="1.10.150.50">
    <property type="entry name" value="Transcription Factor, Ets-1"/>
    <property type="match status" value="1"/>
</dbReference>
<evidence type="ECO:0000313" key="2">
    <source>
        <dbReference type="EMBL" id="QBK87033.1"/>
    </source>
</evidence>
<gene>
    <name evidence="2" type="ORF">LCMAC103_03770</name>
</gene>
<dbReference type="EMBL" id="MK500340">
    <property type="protein sequence ID" value="QBK87033.1"/>
    <property type="molecule type" value="Genomic_DNA"/>
</dbReference>
<evidence type="ECO:0000259" key="1">
    <source>
        <dbReference type="PROSITE" id="PS50105"/>
    </source>
</evidence>
<reference evidence="2" key="1">
    <citation type="journal article" date="2019" name="MBio">
        <title>Virus Genomes from Deep Sea Sediments Expand the Ocean Megavirome and Support Independent Origins of Viral Gigantism.</title>
        <authorList>
            <person name="Backstrom D."/>
            <person name="Yutin N."/>
            <person name="Jorgensen S.L."/>
            <person name="Dharamshi J."/>
            <person name="Homa F."/>
            <person name="Zaremba-Niedwiedzka K."/>
            <person name="Spang A."/>
            <person name="Wolf Y.I."/>
            <person name="Koonin E.V."/>
            <person name="Ettema T.J."/>
        </authorList>
    </citation>
    <scope>NUCLEOTIDE SEQUENCE</scope>
</reference>